<organism evidence="1 2">
    <name type="scientific">Mycena pura</name>
    <dbReference type="NCBI Taxonomy" id="153505"/>
    <lineage>
        <taxon>Eukaryota</taxon>
        <taxon>Fungi</taxon>
        <taxon>Dikarya</taxon>
        <taxon>Basidiomycota</taxon>
        <taxon>Agaricomycotina</taxon>
        <taxon>Agaricomycetes</taxon>
        <taxon>Agaricomycetidae</taxon>
        <taxon>Agaricales</taxon>
        <taxon>Marasmiineae</taxon>
        <taxon>Mycenaceae</taxon>
        <taxon>Mycena</taxon>
    </lineage>
</organism>
<name>A0AAD6V8I9_9AGAR</name>
<sequence length="368" mass="39474">MTERKVEVLSINASLAGLAVPVAETEDSGSRSGARARSRPTPVCAGIVPSALRCNELTAAQLATFVIAAALSRSWHALSTESDSLDDVRKGEPFSPRVWRGTHIAHIASLSLLSSVFVVLCVTPRSATKARDPPSQRLETEESVLHKIRKLDPQLPFRPPNSRWIPAIPFMSLRSAAAPLVDVFVLASSICTCTAASSGPSCPAGMSGENEPCPARCGCVICHLSASMSDAPAAFLVSSSPSINRSLDNGILSALRLARAGVTGLNIPGVEALITCVLELATMISTMQANRDDLQKLETSLKALIAIDTSGASEDLGQRLYTFTSNLKPLIEECKALTEKSRLKQVFKSKEYKERIQVLRPYFDCKIN</sequence>
<accession>A0AAD6V8I9</accession>
<dbReference type="Proteomes" id="UP001219525">
    <property type="component" value="Unassembled WGS sequence"/>
</dbReference>
<proteinExistence type="predicted"/>
<dbReference type="CDD" id="cd21037">
    <property type="entry name" value="MLKL_NTD"/>
    <property type="match status" value="1"/>
</dbReference>
<evidence type="ECO:0000313" key="2">
    <source>
        <dbReference type="Proteomes" id="UP001219525"/>
    </source>
</evidence>
<protein>
    <submittedName>
        <fullName evidence="1">Uncharacterized protein</fullName>
    </submittedName>
</protein>
<dbReference type="AlphaFoldDB" id="A0AAD6V8I9"/>
<gene>
    <name evidence="1" type="ORF">GGX14DRAFT_645093</name>
</gene>
<reference evidence="1" key="1">
    <citation type="submission" date="2023-03" db="EMBL/GenBank/DDBJ databases">
        <title>Massive genome expansion in bonnet fungi (Mycena s.s.) driven by repeated elements and novel gene families across ecological guilds.</title>
        <authorList>
            <consortium name="Lawrence Berkeley National Laboratory"/>
            <person name="Harder C.B."/>
            <person name="Miyauchi S."/>
            <person name="Viragh M."/>
            <person name="Kuo A."/>
            <person name="Thoen E."/>
            <person name="Andreopoulos B."/>
            <person name="Lu D."/>
            <person name="Skrede I."/>
            <person name="Drula E."/>
            <person name="Henrissat B."/>
            <person name="Morin E."/>
            <person name="Kohler A."/>
            <person name="Barry K."/>
            <person name="LaButti K."/>
            <person name="Morin E."/>
            <person name="Salamov A."/>
            <person name="Lipzen A."/>
            <person name="Mereny Z."/>
            <person name="Hegedus B."/>
            <person name="Baldrian P."/>
            <person name="Stursova M."/>
            <person name="Weitz H."/>
            <person name="Taylor A."/>
            <person name="Grigoriev I.V."/>
            <person name="Nagy L.G."/>
            <person name="Martin F."/>
            <person name="Kauserud H."/>
        </authorList>
    </citation>
    <scope>NUCLEOTIDE SEQUENCE</scope>
    <source>
        <strain evidence="1">9144</strain>
    </source>
</reference>
<dbReference type="InterPro" id="IPR059179">
    <property type="entry name" value="MLKL-like_MCAfunc"/>
</dbReference>
<evidence type="ECO:0000313" key="1">
    <source>
        <dbReference type="EMBL" id="KAJ7205223.1"/>
    </source>
</evidence>
<dbReference type="EMBL" id="JARJCW010000044">
    <property type="protein sequence ID" value="KAJ7205223.1"/>
    <property type="molecule type" value="Genomic_DNA"/>
</dbReference>
<comment type="caution">
    <text evidence="1">The sequence shown here is derived from an EMBL/GenBank/DDBJ whole genome shotgun (WGS) entry which is preliminary data.</text>
</comment>
<keyword evidence="2" id="KW-1185">Reference proteome</keyword>